<dbReference type="EC" id="2.7.10.1" evidence="3"/>
<dbReference type="FunFam" id="3.80.20.20:FF:000001">
    <property type="entry name" value="Tyrosine-protein kinase receptor"/>
    <property type="match status" value="1"/>
</dbReference>
<evidence type="ECO:0000256" key="4">
    <source>
        <dbReference type="ARBA" id="ARBA00022473"/>
    </source>
</evidence>
<evidence type="ECO:0000256" key="7">
    <source>
        <dbReference type="ARBA" id="ARBA00022614"/>
    </source>
</evidence>
<feature type="transmembrane region" description="Helical" evidence="29">
    <location>
        <begin position="1676"/>
        <end position="1704"/>
    </location>
</feature>
<dbReference type="InterPro" id="IPR007110">
    <property type="entry name" value="Ig-like_dom"/>
</dbReference>
<keyword evidence="18 29" id="KW-0472">Membrane</keyword>
<evidence type="ECO:0000256" key="1">
    <source>
        <dbReference type="ARBA" id="ARBA00004479"/>
    </source>
</evidence>
<evidence type="ECO:0000256" key="6">
    <source>
        <dbReference type="ARBA" id="ARBA00022553"/>
    </source>
</evidence>
<dbReference type="CDD" id="cd00064">
    <property type="entry name" value="FU"/>
    <property type="match status" value="1"/>
</dbReference>
<dbReference type="GO" id="GO:0007169">
    <property type="term" value="P:cell surface receptor protein tyrosine kinase signaling pathway"/>
    <property type="evidence" value="ECO:0007669"/>
    <property type="project" value="InterPro"/>
</dbReference>
<comment type="similarity">
    <text evidence="2">Belongs to the protein kinase superfamily. CAMK Ser/Thr protein kinase family.</text>
</comment>
<dbReference type="Gene3D" id="2.60.40.10">
    <property type="entry name" value="Immunoglobulins"/>
    <property type="match status" value="5"/>
</dbReference>
<evidence type="ECO:0000256" key="3">
    <source>
        <dbReference type="ARBA" id="ARBA00011902"/>
    </source>
</evidence>
<dbReference type="CDD" id="cd00063">
    <property type="entry name" value="FN3"/>
    <property type="match status" value="2"/>
</dbReference>
<evidence type="ECO:0000256" key="2">
    <source>
        <dbReference type="ARBA" id="ARBA00006692"/>
    </source>
</evidence>
<dbReference type="Proteomes" id="UP000198323">
    <property type="component" value="Unassembled WGS sequence"/>
</dbReference>
<dbReference type="GO" id="GO:0007399">
    <property type="term" value="P:nervous system development"/>
    <property type="evidence" value="ECO:0007669"/>
    <property type="project" value="UniProtKB-KW"/>
</dbReference>
<feature type="region of interest" description="Disordered" evidence="28">
    <location>
        <begin position="1832"/>
        <end position="1873"/>
    </location>
</feature>
<dbReference type="PROSITE" id="PS50835">
    <property type="entry name" value="IG_LIKE"/>
    <property type="match status" value="1"/>
</dbReference>
<dbReference type="InterPro" id="IPR000483">
    <property type="entry name" value="Cys-rich_flank_reg_C"/>
</dbReference>
<keyword evidence="20 26" id="KW-1015">Disulfide bond</keyword>
<evidence type="ECO:0000256" key="13">
    <source>
        <dbReference type="ARBA" id="ARBA00022777"/>
    </source>
</evidence>
<evidence type="ECO:0000256" key="18">
    <source>
        <dbReference type="ARBA" id="ARBA00023136"/>
    </source>
</evidence>
<dbReference type="InterPro" id="IPR020777">
    <property type="entry name" value="NTRK"/>
</dbReference>
<feature type="domain" description="Protein kinase" evidence="30">
    <location>
        <begin position="1292"/>
        <end position="1777"/>
    </location>
</feature>
<dbReference type="FunFam" id="3.30.200.20:FF:000033">
    <property type="entry name" value="Tyrosine-protein kinase receptor"/>
    <property type="match status" value="1"/>
</dbReference>
<dbReference type="PRINTS" id="PR01939">
    <property type="entry name" value="NTKRECEPTOR"/>
</dbReference>
<dbReference type="PROSITE" id="PS50011">
    <property type="entry name" value="PROTEIN_KINASE_DOM"/>
    <property type="match status" value="1"/>
</dbReference>
<dbReference type="SMART" id="SM00082">
    <property type="entry name" value="LRRCT"/>
    <property type="match status" value="1"/>
</dbReference>
<comment type="subcellular location">
    <subcellularLocation>
        <location evidence="1">Membrane</location>
        <topology evidence="1">Single-pass type I membrane protein</topology>
    </subcellularLocation>
</comment>
<evidence type="ECO:0000313" key="35">
    <source>
        <dbReference type="EMBL" id="OXB54371.1"/>
    </source>
</evidence>
<keyword evidence="23" id="KW-0393">Immunoglobulin domain</keyword>
<dbReference type="SMART" id="SM00060">
    <property type="entry name" value="FN3"/>
    <property type="match status" value="2"/>
</dbReference>
<keyword evidence="21" id="KW-0675">Receptor</keyword>
<keyword evidence="10" id="KW-0732">Signal</keyword>
<dbReference type="Pfam" id="PF07714">
    <property type="entry name" value="PK_Tyr_Ser-Thr"/>
    <property type="match status" value="1"/>
</dbReference>
<feature type="non-terminal residue" evidence="35">
    <location>
        <position position="1892"/>
    </location>
</feature>
<dbReference type="Gene3D" id="3.80.20.20">
    <property type="entry name" value="Receptor L-domain"/>
    <property type="match status" value="2"/>
</dbReference>
<evidence type="ECO:0000259" key="30">
    <source>
        <dbReference type="PROSITE" id="PS50011"/>
    </source>
</evidence>
<keyword evidence="15 25" id="KW-0067">ATP-binding</keyword>
<keyword evidence="6" id="KW-0597">Phosphoprotein</keyword>
<dbReference type="FunFam" id="2.60.40.10:FF:000087">
    <property type="entry name" value="Tyrosine-protein kinase receptor"/>
    <property type="match status" value="1"/>
</dbReference>
<dbReference type="InterPro" id="IPR017441">
    <property type="entry name" value="Protein_kinase_ATP_BS"/>
</dbReference>
<evidence type="ECO:0000256" key="10">
    <source>
        <dbReference type="ARBA" id="ARBA00022729"/>
    </source>
</evidence>
<name>A0A226MGG1_CALSU</name>
<dbReference type="InterPro" id="IPR011489">
    <property type="entry name" value="EMI_domain"/>
</dbReference>
<evidence type="ECO:0000256" key="17">
    <source>
        <dbReference type="ARBA" id="ARBA00022989"/>
    </source>
</evidence>
<evidence type="ECO:0000256" key="26">
    <source>
        <dbReference type="PROSITE-ProRule" id="PRU00076"/>
    </source>
</evidence>
<dbReference type="InterPro" id="IPR000742">
    <property type="entry name" value="EGF"/>
</dbReference>
<dbReference type="InterPro" id="IPR003599">
    <property type="entry name" value="Ig_sub"/>
</dbReference>
<evidence type="ECO:0000259" key="34">
    <source>
        <dbReference type="PROSITE" id="PS51041"/>
    </source>
</evidence>
<evidence type="ECO:0000256" key="27">
    <source>
        <dbReference type="PROSITE-ProRule" id="PRU10141"/>
    </source>
</evidence>
<dbReference type="PROSITE" id="PS00107">
    <property type="entry name" value="PROTEIN_KINASE_ATP"/>
    <property type="match status" value="1"/>
</dbReference>
<dbReference type="PRINTS" id="PR01940">
    <property type="entry name" value="NTKRECEPTOR1"/>
</dbReference>
<evidence type="ECO:0000256" key="16">
    <source>
        <dbReference type="ARBA" id="ARBA00022902"/>
    </source>
</evidence>
<keyword evidence="5 26" id="KW-0245">EGF-like domain</keyword>
<evidence type="ECO:0000256" key="20">
    <source>
        <dbReference type="ARBA" id="ARBA00023157"/>
    </source>
</evidence>
<dbReference type="PROSITE" id="PS51041">
    <property type="entry name" value="EMI"/>
    <property type="match status" value="1"/>
</dbReference>
<keyword evidence="14" id="KW-0221">Differentiation</keyword>
<dbReference type="EMBL" id="MCFN01000931">
    <property type="protein sequence ID" value="OXB54371.1"/>
    <property type="molecule type" value="Genomic_DNA"/>
</dbReference>
<dbReference type="SMART" id="SM00181">
    <property type="entry name" value="EGF"/>
    <property type="match status" value="3"/>
</dbReference>
<dbReference type="SUPFAM" id="SSF49265">
    <property type="entry name" value="Fibronectin type III"/>
    <property type="match status" value="3"/>
</dbReference>
<dbReference type="GO" id="GO:0005524">
    <property type="term" value="F:ATP binding"/>
    <property type="evidence" value="ECO:0007669"/>
    <property type="project" value="UniProtKB-UniRule"/>
</dbReference>
<keyword evidence="19" id="KW-0829">Tyrosine-protein kinase</keyword>
<comment type="catalytic activity">
    <reaction evidence="24">
        <text>L-tyrosyl-[protein] + ATP = O-phospho-L-tyrosyl-[protein] + ADP + H(+)</text>
        <dbReference type="Rhea" id="RHEA:10596"/>
        <dbReference type="Rhea" id="RHEA-COMP:10136"/>
        <dbReference type="Rhea" id="RHEA-COMP:20101"/>
        <dbReference type="ChEBI" id="CHEBI:15378"/>
        <dbReference type="ChEBI" id="CHEBI:30616"/>
        <dbReference type="ChEBI" id="CHEBI:46858"/>
        <dbReference type="ChEBI" id="CHEBI:61978"/>
        <dbReference type="ChEBI" id="CHEBI:456216"/>
        <dbReference type="EC" id="2.7.10.1"/>
    </reaction>
</comment>
<dbReference type="Pfam" id="PF07546">
    <property type="entry name" value="EMI"/>
    <property type="match status" value="1"/>
</dbReference>
<dbReference type="InterPro" id="IPR003961">
    <property type="entry name" value="FN3_dom"/>
</dbReference>
<dbReference type="Pfam" id="PF16920">
    <property type="entry name" value="LRRCT_2"/>
    <property type="match status" value="1"/>
</dbReference>
<dbReference type="STRING" id="9009.A0A226MGG1"/>
<comment type="caution">
    <text evidence="35">The sequence shown here is derived from an EMBL/GenBank/DDBJ whole genome shotgun (WGS) entry which is preliminary data.</text>
</comment>
<dbReference type="InterPro" id="IPR011009">
    <property type="entry name" value="Kinase-like_dom_sf"/>
</dbReference>
<dbReference type="SUPFAM" id="SSF52058">
    <property type="entry name" value="L domain-like"/>
    <property type="match status" value="3"/>
</dbReference>
<dbReference type="Gene3D" id="3.30.200.20">
    <property type="entry name" value="Phosphorylase Kinase, domain 1"/>
    <property type="match status" value="1"/>
</dbReference>
<evidence type="ECO:0000313" key="36">
    <source>
        <dbReference type="Proteomes" id="UP000198323"/>
    </source>
</evidence>
<evidence type="ECO:0000256" key="25">
    <source>
        <dbReference type="PIRSR" id="PIRSR620777-51"/>
    </source>
</evidence>
<dbReference type="InterPro" id="IPR006211">
    <property type="entry name" value="Furin-like_Cys-rich_dom"/>
</dbReference>
<feature type="domain" description="EMI" evidence="34">
    <location>
        <begin position="1406"/>
        <end position="1484"/>
    </location>
</feature>
<dbReference type="Pfam" id="PF18613">
    <property type="entry name" value="TrkA_TMD"/>
    <property type="match status" value="1"/>
</dbReference>
<evidence type="ECO:0000256" key="8">
    <source>
        <dbReference type="ARBA" id="ARBA00022679"/>
    </source>
</evidence>
<gene>
    <name evidence="35" type="ORF">ASZ78_007216</name>
</gene>
<evidence type="ECO:0000256" key="19">
    <source>
        <dbReference type="ARBA" id="ARBA00023137"/>
    </source>
</evidence>
<dbReference type="PRINTS" id="PR00011">
    <property type="entry name" value="EGFLAMININ"/>
</dbReference>
<keyword evidence="16" id="KW-0524">Neurogenesis</keyword>
<dbReference type="GO" id="GO:0004714">
    <property type="term" value="F:transmembrane receptor protein tyrosine kinase activity"/>
    <property type="evidence" value="ECO:0007669"/>
    <property type="project" value="UniProtKB-EC"/>
</dbReference>
<dbReference type="InterPro" id="IPR000494">
    <property type="entry name" value="Rcpt_L-dom"/>
</dbReference>
<feature type="region of interest" description="Disordered" evidence="28">
    <location>
        <begin position="1753"/>
        <end position="1793"/>
    </location>
</feature>
<comment type="caution">
    <text evidence="26">Lacks conserved residue(s) required for the propagation of feature annotation.</text>
</comment>
<evidence type="ECO:0000256" key="11">
    <source>
        <dbReference type="ARBA" id="ARBA00022737"/>
    </source>
</evidence>
<evidence type="ECO:0000256" key="21">
    <source>
        <dbReference type="ARBA" id="ARBA00023170"/>
    </source>
</evidence>
<dbReference type="Gene3D" id="2.10.220.10">
    <property type="entry name" value="Hormone Receptor, Insulin-like Growth Factor Receptor 1, Chain A, domain 2"/>
    <property type="match status" value="1"/>
</dbReference>
<dbReference type="InterPro" id="IPR036941">
    <property type="entry name" value="Rcpt_L-dom_sf"/>
</dbReference>
<dbReference type="InterPro" id="IPR032675">
    <property type="entry name" value="LRR_dom_sf"/>
</dbReference>
<evidence type="ECO:0000256" key="9">
    <source>
        <dbReference type="ARBA" id="ARBA00022692"/>
    </source>
</evidence>
<keyword evidence="7" id="KW-0433">Leucine-rich repeat</keyword>
<feature type="binding site" evidence="25">
    <location>
        <begin position="1298"/>
        <end position="1306"/>
    </location>
    <ligand>
        <name>ATP</name>
        <dbReference type="ChEBI" id="CHEBI:30616"/>
    </ligand>
</feature>
<evidence type="ECO:0000256" key="23">
    <source>
        <dbReference type="ARBA" id="ARBA00023319"/>
    </source>
</evidence>
<dbReference type="GO" id="GO:0005030">
    <property type="term" value="F:neurotrophin receptor activity"/>
    <property type="evidence" value="ECO:0007669"/>
    <property type="project" value="InterPro"/>
</dbReference>
<keyword evidence="12 25" id="KW-0547">Nucleotide-binding</keyword>
<sequence length="1892" mass="210324">MITEYLLLFRVYGLESLRDLFPNLSVIRGTNLFFNYALVIFEMPHLREIGLHSLSHVLRGSVRIERNQELCHLSTIDWGLLLPDAVDNSYIVGNKLAEECADVCPGILDVEKPCAQTVVNGQLDYRCWTSSYCQKASGECCHAECLGGCGRPRDSRSCVACRHFHFNGHCLPSCPPRTYEYEGWRCVTAEYCASLRKVSDNPRDASKFVIHQQQCLSECPPGYTRNESSIFCHKCEGLCPKACKVGTKTVDSTRAAQELAGCTLVEGNLILNIRRGYNLASELQSSLGLIETITGFLKIKHSFALVSLSFFKNLKLIRGDSMVDGNYTLYVLDNQNLQQLWDWSHHVLSIPVGKMYFAFNPKLCLAEIYHMEEVTGTKGRQNKAEINPRTNGDRASCKTQTLRFISNITESDRIFLKWERYRPPEYRDLLSFIVYYKESPFQNVSEYVGQDACGAQSWNVLDVELPLSSEQEPGVALLNLRPWTQYAIFVRAITLTTAEEGRNYGAQSEVVYIRTMPAVPRDVISMSNSSSHIVVRWKPPTQRNGNITYYLVLWQQLAEDMELYINDYCHKGLKLPTSSVDTRFSDGDGPDVEQDAEERCCPCRPADGQLRMESEAESFQKKFENFLHNSIIIPRPPWKVTSINKSPQRTPKRRRDLVAVTSPTNASSVEPPPPSHSGAEPKPDFQIFEDKVVRDRAVLSRLRHFTEYRIDIHACNHAAHTYEIKYSRESEVRTWLSIPLPEAGMSPLPPPLRPQEVTTVVCVSRHRYAKYGGVHLALLQPGNYSAKVRATSLAGNGSWTGLVKFYILGPAEEESGSFYVLLTVTPVVLMVLISCLAVFVFFYNKKRSNDGYPSGTLYASVNPEYFSASDTSSPPSCPAHCRCPAPRTVRCREPRTVRSLSALMLGTLCPMDVNLSFNALTSVSWKTFQHLPLQELILEGNPFNCSCGIRWLQLWQNGSRAELGNQSLVCLEGSMLMALASHPLQGCEPPTARIEHPDVVLRQGDSVNLTCHIMGEPPATGEWVLPDLSEWELVLEINNISSSLNHKDLTCRAENAAGLAEDSVMLNVTFPPVILLLHEAIPQHFWCIPFSVDSNPVPSIFWLFNGTLLLEGPYIHTRIVEYEPNSTVLHGCLELNRPTHVNNGNYTLVVQNPLGRATRSIQGRFMDNPFSFSPEEPIPGTRNSSLEGPVQTADEHTFGVSVAVALAVFTSLFLSVMLIVLNKCGRRSKFGINRSAVLAQEDDLAMSLHFMNLGSSPVSSTESKLDGLKSNFIENPQYFCNACVNHVQRRDIVLKWELGEGAFGKVFLAECSHLLPEQEKTLVAVKALKEVTESARLDFQREAELLTMLQHEHIVKFYGVCTEGEPLIMVFEYMKHGDLNRFLRMVLRTVALALHACFLAALHPSDPNVCSYWESFTTAVKESYAKPHVVTSTEPCAGTPGLPQTCPQQRVMYRTEYRQMVRTNYRQRYQCCLGYYESRDACVRWAGLFCNESCPPGSFGAGCLQLCLCLNGGTCDGTTGRCHCPPGYTHCNVGVVVSNTTFLDTTIPDTSTSSPTLSIVTPPPTATLPSADLIPVPQNGTFGAGCRQRCECAHADGCDPITGECHCLPGWTGLQCKQSCPQGSWGRGCRQSCVCRNGASCSPEDGSCTCTPGFRGPTCQRRNPDQPYTIVPAPPLAYSTLGMVVSLVALVALLVAVVAVALCYRHRQKGKENRHLAVAYTAGRMDTSEYVVPDVPPNHTYWYSNPSYHTLSQCTLPAPGNQDRASSLKVPSSQPFPGTERPYGPEGNATLPPDWKHLGAPPQGPRGVGQMDRSYSYSYTCSLGKYYSTEHPQEGLRASGSSLASENPYATIKDVPSPPAKAPEGSYMEMKSPVQREMSYAEIGLLEEPNEE</sequence>
<dbReference type="GO" id="GO:0072359">
    <property type="term" value="P:circulatory system development"/>
    <property type="evidence" value="ECO:0007669"/>
    <property type="project" value="UniProtKB-ARBA"/>
</dbReference>
<dbReference type="InterPro" id="IPR052485">
    <property type="entry name" value="MEGF_diff_regulators"/>
</dbReference>
<reference evidence="35 36" key="1">
    <citation type="submission" date="2016-07" db="EMBL/GenBank/DDBJ databases">
        <title>Disparate Historic Effective Population Sizes Predicted by Modern Levels of Genome Diversity for the Scaled Quail (Callipepla squamata) and the Northern Bobwhite (Colinus virginianus): Inferences from First and Second Generation Draft Genome Assemblies for Sympatric New World Quail.</title>
        <authorList>
            <person name="Oldeschulte D.L."/>
            <person name="Halley Y.A."/>
            <person name="Bhattarai E.K."/>
            <person name="Brashear W.A."/>
            <person name="Hill J."/>
            <person name="Metz R.P."/>
            <person name="Johnson C.D."/>
            <person name="Rollins D."/>
            <person name="Peterson M.J."/>
            <person name="Bickhart D.M."/>
            <person name="Decker J.E."/>
            <person name="Seabury C.M."/>
        </authorList>
    </citation>
    <scope>NUCLEOTIDE SEQUENCE [LARGE SCALE GENOMIC DNA]</scope>
    <source>
        <strain evidence="35 36">Texas</strain>
        <tissue evidence="35">Leg muscle</tissue>
    </source>
</reference>
<protein>
    <recommendedName>
        <fullName evidence="3">receptor protein-tyrosine kinase</fullName>
        <ecNumber evidence="3">2.7.10.1</ecNumber>
    </recommendedName>
</protein>
<dbReference type="FunFam" id="2.60.40.10:FF:000522">
    <property type="entry name" value="Tyrosine-protein kinase receptor"/>
    <property type="match status" value="1"/>
</dbReference>
<feature type="disulfide bond" evidence="26">
    <location>
        <begin position="1650"/>
        <end position="1659"/>
    </location>
</feature>
<evidence type="ECO:0000259" key="31">
    <source>
        <dbReference type="PROSITE" id="PS50026"/>
    </source>
</evidence>
<dbReference type="PROSITE" id="PS01186">
    <property type="entry name" value="EGF_2"/>
    <property type="match status" value="1"/>
</dbReference>
<dbReference type="FunFam" id="2.170.300.10:FF:000041">
    <property type="entry name" value="Tyrosine protein kinase receptor tie-1, putative"/>
    <property type="match status" value="1"/>
</dbReference>
<accession>A0A226MGG1</accession>
<keyword evidence="11" id="KW-0677">Repeat</keyword>
<dbReference type="PROSITE" id="PS00022">
    <property type="entry name" value="EGF_1"/>
    <property type="match status" value="1"/>
</dbReference>
<organism evidence="35 36">
    <name type="scientific">Callipepla squamata</name>
    <name type="common">Scaled quail</name>
    <dbReference type="NCBI Taxonomy" id="9009"/>
    <lineage>
        <taxon>Eukaryota</taxon>
        <taxon>Metazoa</taxon>
        <taxon>Chordata</taxon>
        <taxon>Craniata</taxon>
        <taxon>Vertebrata</taxon>
        <taxon>Euteleostomi</taxon>
        <taxon>Archelosauria</taxon>
        <taxon>Archosauria</taxon>
        <taxon>Dinosauria</taxon>
        <taxon>Saurischia</taxon>
        <taxon>Theropoda</taxon>
        <taxon>Coelurosauria</taxon>
        <taxon>Aves</taxon>
        <taxon>Neognathae</taxon>
        <taxon>Galloanserae</taxon>
        <taxon>Galliformes</taxon>
        <taxon>Odontophoridae</taxon>
        <taxon>Callipepla</taxon>
    </lineage>
</organism>
<dbReference type="InterPro" id="IPR009030">
    <property type="entry name" value="Growth_fac_rcpt_cys_sf"/>
</dbReference>
<evidence type="ECO:0000256" key="29">
    <source>
        <dbReference type="SAM" id="Phobius"/>
    </source>
</evidence>
<dbReference type="SMART" id="SM00409">
    <property type="entry name" value="IG"/>
    <property type="match status" value="1"/>
</dbReference>
<evidence type="ECO:0000256" key="12">
    <source>
        <dbReference type="ARBA" id="ARBA00022741"/>
    </source>
</evidence>
<dbReference type="InterPro" id="IPR020461">
    <property type="entry name" value="NTRK1"/>
</dbReference>
<evidence type="ECO:0000256" key="28">
    <source>
        <dbReference type="SAM" id="MobiDB-lite"/>
    </source>
</evidence>
<dbReference type="CDD" id="cd00053">
    <property type="entry name" value="EGF"/>
    <property type="match status" value="1"/>
</dbReference>
<dbReference type="InterPro" id="IPR036179">
    <property type="entry name" value="Ig-like_dom_sf"/>
</dbReference>
<dbReference type="FunFam" id="2.10.220.10:FF:000014">
    <property type="entry name" value="Tyrosine-protein kinase receptor"/>
    <property type="match status" value="1"/>
</dbReference>
<keyword evidence="22" id="KW-0325">Glycoprotein</keyword>
<evidence type="ECO:0000256" key="15">
    <source>
        <dbReference type="ARBA" id="ARBA00022840"/>
    </source>
</evidence>
<feature type="region of interest" description="Disordered" evidence="28">
    <location>
        <begin position="639"/>
        <end position="685"/>
    </location>
</feature>
<evidence type="ECO:0000259" key="32">
    <source>
        <dbReference type="PROSITE" id="PS50835"/>
    </source>
</evidence>
<dbReference type="PANTHER" id="PTHR24052:SF12">
    <property type="entry name" value="PLATELET ENDOTHELIAL AGGREGATION RECEPTOR 1"/>
    <property type="match status" value="1"/>
</dbReference>
<keyword evidence="36" id="KW-1185">Reference proteome</keyword>
<feature type="compositionally biased region" description="Polar residues" evidence="28">
    <location>
        <begin position="1763"/>
        <end position="1776"/>
    </location>
</feature>
<dbReference type="InterPro" id="IPR002049">
    <property type="entry name" value="LE_dom"/>
</dbReference>
<proteinExistence type="inferred from homology"/>
<keyword evidence="17 29" id="KW-1133">Transmembrane helix</keyword>
<keyword evidence="9 29" id="KW-0812">Transmembrane</keyword>
<feature type="domain" description="EGF-like" evidence="31">
    <location>
        <begin position="1625"/>
        <end position="1660"/>
    </location>
</feature>
<dbReference type="Pfam" id="PF00757">
    <property type="entry name" value="Furin-like"/>
    <property type="match status" value="1"/>
</dbReference>
<feature type="transmembrane region" description="Helical" evidence="29">
    <location>
        <begin position="1198"/>
        <end position="1221"/>
    </location>
</feature>
<dbReference type="PROSITE" id="PS50026">
    <property type="entry name" value="EGF_3"/>
    <property type="match status" value="1"/>
</dbReference>
<dbReference type="InterPro" id="IPR000719">
    <property type="entry name" value="Prot_kinase_dom"/>
</dbReference>
<evidence type="ECO:0000256" key="14">
    <source>
        <dbReference type="ARBA" id="ARBA00022782"/>
    </source>
</evidence>
<dbReference type="InterPro" id="IPR040665">
    <property type="entry name" value="TrkA_TMD"/>
</dbReference>
<evidence type="ECO:0000256" key="24">
    <source>
        <dbReference type="ARBA" id="ARBA00051243"/>
    </source>
</evidence>
<dbReference type="PROSITE" id="PS50853">
    <property type="entry name" value="FN3"/>
    <property type="match status" value="1"/>
</dbReference>
<feature type="transmembrane region" description="Helical" evidence="29">
    <location>
        <begin position="818"/>
        <end position="843"/>
    </location>
</feature>
<dbReference type="SUPFAM" id="SSF56112">
    <property type="entry name" value="Protein kinase-like (PK-like)"/>
    <property type="match status" value="1"/>
</dbReference>
<dbReference type="InterPro" id="IPR006212">
    <property type="entry name" value="Furin_repeat"/>
</dbReference>
<dbReference type="CDD" id="cd00054">
    <property type="entry name" value="EGF_CA"/>
    <property type="match status" value="1"/>
</dbReference>
<feature type="binding site" evidence="25 27">
    <location>
        <position position="1326"/>
    </location>
    <ligand>
        <name>ATP</name>
        <dbReference type="ChEBI" id="CHEBI:30616"/>
    </ligand>
</feature>
<feature type="domain" description="Ig-like" evidence="32">
    <location>
        <begin position="989"/>
        <end position="1067"/>
    </location>
</feature>
<keyword evidence="8" id="KW-0808">Transferase</keyword>
<keyword evidence="13" id="KW-0418">Kinase</keyword>
<dbReference type="Gene3D" id="3.80.10.10">
    <property type="entry name" value="Ribonuclease Inhibitor"/>
    <property type="match status" value="1"/>
</dbReference>
<evidence type="ECO:0000259" key="33">
    <source>
        <dbReference type="PROSITE" id="PS50853"/>
    </source>
</evidence>
<dbReference type="InterPro" id="IPR036116">
    <property type="entry name" value="FN3_sf"/>
</dbReference>
<dbReference type="GO" id="GO:0005886">
    <property type="term" value="C:plasma membrane"/>
    <property type="evidence" value="ECO:0007669"/>
    <property type="project" value="InterPro"/>
</dbReference>
<dbReference type="CDD" id="cd00055">
    <property type="entry name" value="EGF_Lam"/>
    <property type="match status" value="1"/>
</dbReference>
<dbReference type="SUPFAM" id="SSF48726">
    <property type="entry name" value="Immunoglobulin"/>
    <property type="match status" value="2"/>
</dbReference>
<dbReference type="GO" id="GO:0030154">
    <property type="term" value="P:cell differentiation"/>
    <property type="evidence" value="ECO:0007669"/>
    <property type="project" value="UniProtKB-KW"/>
</dbReference>
<dbReference type="PANTHER" id="PTHR24052">
    <property type="entry name" value="DELTA-RELATED"/>
    <property type="match status" value="1"/>
</dbReference>
<dbReference type="SUPFAM" id="SSF57184">
    <property type="entry name" value="Growth factor receptor domain"/>
    <property type="match status" value="1"/>
</dbReference>
<dbReference type="OrthoDB" id="5809444at2759"/>
<dbReference type="SMART" id="SM00261">
    <property type="entry name" value="FU"/>
    <property type="match status" value="2"/>
</dbReference>
<dbReference type="InterPro" id="IPR031635">
    <property type="entry name" value="NTRK_LRRCT"/>
</dbReference>
<feature type="domain" description="Fibronectin type-III" evidence="33">
    <location>
        <begin position="398"/>
        <end position="518"/>
    </location>
</feature>
<dbReference type="InterPro" id="IPR013783">
    <property type="entry name" value="Ig-like_fold"/>
</dbReference>
<dbReference type="Gene3D" id="2.170.300.10">
    <property type="entry name" value="Tie2 ligand-binding domain superfamily"/>
    <property type="match status" value="2"/>
</dbReference>
<evidence type="ECO:0000256" key="22">
    <source>
        <dbReference type="ARBA" id="ARBA00023180"/>
    </source>
</evidence>
<evidence type="ECO:0000256" key="5">
    <source>
        <dbReference type="ARBA" id="ARBA00022536"/>
    </source>
</evidence>
<dbReference type="InterPro" id="IPR001245">
    <property type="entry name" value="Ser-Thr/Tyr_kinase_cat_dom"/>
</dbReference>
<dbReference type="Pfam" id="PF01030">
    <property type="entry name" value="Recep_L_domain"/>
    <property type="match status" value="2"/>
</dbReference>
<keyword evidence="4" id="KW-0217">Developmental protein</keyword>